<feature type="transmembrane region" description="Helical" evidence="6">
    <location>
        <begin position="214"/>
        <end position="232"/>
    </location>
</feature>
<reference evidence="8" key="1">
    <citation type="submission" date="2019-11" db="EMBL/GenBank/DDBJ databases">
        <title>Bipolaris sorokiniana Genome sequencing.</title>
        <authorList>
            <person name="Wang H."/>
        </authorList>
    </citation>
    <scope>NUCLEOTIDE SEQUENCE</scope>
</reference>
<dbReference type="PROSITE" id="PS50850">
    <property type="entry name" value="MFS"/>
    <property type="match status" value="1"/>
</dbReference>
<dbReference type="PANTHER" id="PTHR43791">
    <property type="entry name" value="PERMEASE-RELATED"/>
    <property type="match status" value="1"/>
</dbReference>
<dbReference type="Pfam" id="PF07690">
    <property type="entry name" value="MFS_1"/>
    <property type="match status" value="1"/>
</dbReference>
<keyword evidence="3 6" id="KW-0812">Transmembrane</keyword>
<feature type="transmembrane region" description="Helical" evidence="6">
    <location>
        <begin position="535"/>
        <end position="555"/>
    </location>
</feature>
<feature type="transmembrane region" description="Helical" evidence="6">
    <location>
        <begin position="442"/>
        <end position="462"/>
    </location>
</feature>
<dbReference type="InterPro" id="IPR036259">
    <property type="entry name" value="MFS_trans_sf"/>
</dbReference>
<feature type="transmembrane region" description="Helical" evidence="6">
    <location>
        <begin position="503"/>
        <end position="523"/>
    </location>
</feature>
<feature type="transmembrane region" description="Helical" evidence="6">
    <location>
        <begin position="147"/>
        <end position="165"/>
    </location>
</feature>
<dbReference type="Proteomes" id="UP000624244">
    <property type="component" value="Unassembled WGS sequence"/>
</dbReference>
<dbReference type="SUPFAM" id="SSF103473">
    <property type="entry name" value="MFS general substrate transporter"/>
    <property type="match status" value="1"/>
</dbReference>
<evidence type="ECO:0000259" key="7">
    <source>
        <dbReference type="PROSITE" id="PS50850"/>
    </source>
</evidence>
<keyword evidence="5 6" id="KW-0472">Membrane</keyword>
<dbReference type="CDD" id="cd17327">
    <property type="entry name" value="MFS_FEN2_like"/>
    <property type="match status" value="1"/>
</dbReference>
<feature type="transmembrane region" description="Helical" evidence="6">
    <location>
        <begin position="274"/>
        <end position="295"/>
    </location>
</feature>
<sequence length="591" mass="66714">MATGALPMPMLKPKRDAGLADRARIHAGLESVARPSDLGLLICQHNCFSHAASQVPLQASPRLPLLPRYSRLPSRPCHINPTACHTVRHCPNTAMFGKTEKHPPSPELDKQDALPRYDNNHDDDSEHVTCPPTTTDTKLIAKIDLHVIPFLCIMYLLAFLDRVNIANANVFGLSQELDLNRDNRYNTALVIFFVPYILFEIPSNILLKKMKPRIWLSICMFGFGLVTMLQGFVQNYAGLLTTRFFLGVFEAGMFPGAFYLIGMWYRRNEAQKRFSFFFSSTTLAGAFGGLLASAIGKMDHMRGYRGWRWIFILEGLLTVVVSFAFFFLLPNFPEEVKWLSEPERAYVKHRLQVDQGRSARERPIKARDVGNVFKDPKIFIGGLMYFGLIVPAYGYAYFSPAIIQGYGYSPIQTQLHSVPPWAAAFGFAMLVAYFSDRLRHRFLFAIFPICVCITGFAILISVHNNHDLQYAALFLVAMGAYTAMPVIVCWFNMNLGGHHRRAVGSAWQVGFGNIGGIIATFSFLKKDAPKYTKGYSISIAFVVLSALSCTAYFIMCNWANRRRNKSVRDVGLTEYEKTEMGDLNPDYRYLL</sequence>
<dbReference type="AlphaFoldDB" id="A0A8H5Z8I4"/>
<dbReference type="InterPro" id="IPR011701">
    <property type="entry name" value="MFS"/>
</dbReference>
<feature type="transmembrane region" description="Helical" evidence="6">
    <location>
        <begin position="185"/>
        <end position="207"/>
    </location>
</feature>
<feature type="transmembrane region" description="Helical" evidence="6">
    <location>
        <begin position="244"/>
        <end position="262"/>
    </location>
</feature>
<dbReference type="PANTHER" id="PTHR43791:SF46">
    <property type="entry name" value="MAJOR FACILITATOR SUPERFAMILY (MFS) PROFILE DOMAIN-CONTAINING PROTEIN-RELATED"/>
    <property type="match status" value="1"/>
</dbReference>
<dbReference type="FunFam" id="1.20.1250.20:FF:000068">
    <property type="entry name" value="MFS general substrate transporter"/>
    <property type="match status" value="1"/>
</dbReference>
<evidence type="ECO:0000256" key="5">
    <source>
        <dbReference type="ARBA" id="ARBA00023136"/>
    </source>
</evidence>
<dbReference type="EMBL" id="WNKQ01000018">
    <property type="protein sequence ID" value="KAF5845588.1"/>
    <property type="molecule type" value="Genomic_DNA"/>
</dbReference>
<evidence type="ECO:0000256" key="4">
    <source>
        <dbReference type="ARBA" id="ARBA00022989"/>
    </source>
</evidence>
<evidence type="ECO:0000256" key="1">
    <source>
        <dbReference type="ARBA" id="ARBA00004141"/>
    </source>
</evidence>
<feature type="transmembrane region" description="Helical" evidence="6">
    <location>
        <begin position="307"/>
        <end position="329"/>
    </location>
</feature>
<gene>
    <name evidence="8" type="ORF">GGP41_009405</name>
</gene>
<accession>A0A8H5Z8I4</accession>
<dbReference type="InterPro" id="IPR020846">
    <property type="entry name" value="MFS_dom"/>
</dbReference>
<evidence type="ECO:0000256" key="2">
    <source>
        <dbReference type="ARBA" id="ARBA00022448"/>
    </source>
</evidence>
<comment type="caution">
    <text evidence="8">The sequence shown here is derived from an EMBL/GenBank/DDBJ whole genome shotgun (WGS) entry which is preliminary data.</text>
</comment>
<comment type="subcellular location">
    <subcellularLocation>
        <location evidence="1">Membrane</location>
        <topology evidence="1">Multi-pass membrane protein</topology>
    </subcellularLocation>
</comment>
<feature type="transmembrane region" description="Helical" evidence="6">
    <location>
        <begin position="418"/>
        <end position="435"/>
    </location>
</feature>
<feature type="domain" description="Major facilitator superfamily (MFS) profile" evidence="7">
    <location>
        <begin position="147"/>
        <end position="563"/>
    </location>
</feature>
<evidence type="ECO:0000256" key="6">
    <source>
        <dbReference type="SAM" id="Phobius"/>
    </source>
</evidence>
<keyword evidence="2" id="KW-0813">Transport</keyword>
<evidence type="ECO:0000313" key="8">
    <source>
        <dbReference type="EMBL" id="KAF5845588.1"/>
    </source>
</evidence>
<keyword evidence="4 6" id="KW-1133">Transmembrane helix</keyword>
<feature type="transmembrane region" description="Helical" evidence="6">
    <location>
        <begin position="378"/>
        <end position="398"/>
    </location>
</feature>
<feature type="transmembrane region" description="Helical" evidence="6">
    <location>
        <begin position="468"/>
        <end position="491"/>
    </location>
</feature>
<evidence type="ECO:0000256" key="3">
    <source>
        <dbReference type="ARBA" id="ARBA00022692"/>
    </source>
</evidence>
<organism evidence="8 9">
    <name type="scientific">Cochliobolus sativus</name>
    <name type="common">Common root rot and spot blotch fungus</name>
    <name type="synonym">Bipolaris sorokiniana</name>
    <dbReference type="NCBI Taxonomy" id="45130"/>
    <lineage>
        <taxon>Eukaryota</taxon>
        <taxon>Fungi</taxon>
        <taxon>Dikarya</taxon>
        <taxon>Ascomycota</taxon>
        <taxon>Pezizomycotina</taxon>
        <taxon>Dothideomycetes</taxon>
        <taxon>Pleosporomycetidae</taxon>
        <taxon>Pleosporales</taxon>
        <taxon>Pleosporineae</taxon>
        <taxon>Pleosporaceae</taxon>
        <taxon>Bipolaris</taxon>
    </lineage>
</organism>
<proteinExistence type="predicted"/>
<dbReference type="Gene3D" id="1.20.1250.20">
    <property type="entry name" value="MFS general substrate transporter like domains"/>
    <property type="match status" value="2"/>
</dbReference>
<name>A0A8H5Z8I4_COCSA</name>
<dbReference type="GO" id="GO:0005886">
    <property type="term" value="C:plasma membrane"/>
    <property type="evidence" value="ECO:0007669"/>
    <property type="project" value="TreeGrafter"/>
</dbReference>
<evidence type="ECO:0000313" key="9">
    <source>
        <dbReference type="Proteomes" id="UP000624244"/>
    </source>
</evidence>
<dbReference type="GO" id="GO:0022857">
    <property type="term" value="F:transmembrane transporter activity"/>
    <property type="evidence" value="ECO:0007669"/>
    <property type="project" value="InterPro"/>
</dbReference>
<protein>
    <recommendedName>
        <fullName evidence="7">Major facilitator superfamily (MFS) profile domain-containing protein</fullName>
    </recommendedName>
</protein>
<dbReference type="FunFam" id="1.20.1250.20:FF:000034">
    <property type="entry name" value="MFS general substrate transporter"/>
    <property type="match status" value="1"/>
</dbReference>